<dbReference type="InterPro" id="IPR001867">
    <property type="entry name" value="OmpR/PhoB-type_DNA-bd"/>
</dbReference>
<dbReference type="InterPro" id="IPR016032">
    <property type="entry name" value="Sig_transdc_resp-reg_C-effctor"/>
</dbReference>
<dbReference type="SMART" id="SM00862">
    <property type="entry name" value="Trans_reg_C"/>
    <property type="match status" value="1"/>
</dbReference>
<dbReference type="GO" id="GO:0032993">
    <property type="term" value="C:protein-DNA complex"/>
    <property type="evidence" value="ECO:0007669"/>
    <property type="project" value="TreeGrafter"/>
</dbReference>
<dbReference type="SUPFAM" id="SSF52172">
    <property type="entry name" value="CheY-like"/>
    <property type="match status" value="1"/>
</dbReference>
<name>A0A839SXL8_9PROT</name>
<dbReference type="Pfam" id="PF00486">
    <property type="entry name" value="Trans_reg_C"/>
    <property type="match status" value="1"/>
</dbReference>
<reference evidence="10 11" key="1">
    <citation type="submission" date="2020-08" db="EMBL/GenBank/DDBJ databases">
        <title>Genomic Encyclopedia of Type Strains, Phase III (KMG-III): the genomes of soil and plant-associated and newly described type strains.</title>
        <authorList>
            <person name="Whitman W."/>
        </authorList>
    </citation>
    <scope>NUCLEOTIDE SEQUENCE [LARGE SCALE GENOMIC DNA]</scope>
    <source>
        <strain evidence="10 11">CECT 8803</strain>
    </source>
</reference>
<evidence type="ECO:0000259" key="8">
    <source>
        <dbReference type="PROSITE" id="PS50110"/>
    </source>
</evidence>
<organism evidence="10 11">
    <name type="scientific">Limibacillus halophilus</name>
    <dbReference type="NCBI Taxonomy" id="1579333"/>
    <lineage>
        <taxon>Bacteria</taxon>
        <taxon>Pseudomonadati</taxon>
        <taxon>Pseudomonadota</taxon>
        <taxon>Alphaproteobacteria</taxon>
        <taxon>Rhodospirillales</taxon>
        <taxon>Rhodovibrionaceae</taxon>
        <taxon>Limibacillus</taxon>
    </lineage>
</organism>
<keyword evidence="5" id="KW-0804">Transcription</keyword>
<dbReference type="Gene3D" id="1.10.10.10">
    <property type="entry name" value="Winged helix-like DNA-binding domain superfamily/Winged helix DNA-binding domain"/>
    <property type="match status" value="1"/>
</dbReference>
<dbReference type="Gene3D" id="6.10.250.690">
    <property type="match status" value="1"/>
</dbReference>
<dbReference type="Proteomes" id="UP000581135">
    <property type="component" value="Unassembled WGS sequence"/>
</dbReference>
<feature type="modified residue" description="4-aspartylphosphate" evidence="6">
    <location>
        <position position="56"/>
    </location>
</feature>
<keyword evidence="11" id="KW-1185">Reference proteome</keyword>
<dbReference type="PANTHER" id="PTHR48111">
    <property type="entry name" value="REGULATOR OF RPOS"/>
    <property type="match status" value="1"/>
</dbReference>
<evidence type="ECO:0000256" key="1">
    <source>
        <dbReference type="ARBA" id="ARBA00022553"/>
    </source>
</evidence>
<dbReference type="Pfam" id="PF00072">
    <property type="entry name" value="Response_reg"/>
    <property type="match status" value="1"/>
</dbReference>
<dbReference type="GO" id="GO:0006355">
    <property type="term" value="P:regulation of DNA-templated transcription"/>
    <property type="evidence" value="ECO:0007669"/>
    <property type="project" value="InterPro"/>
</dbReference>
<evidence type="ECO:0000256" key="4">
    <source>
        <dbReference type="ARBA" id="ARBA00023125"/>
    </source>
</evidence>
<protein>
    <submittedName>
        <fullName evidence="10">DNA-binding response OmpR family regulator</fullName>
    </submittedName>
</protein>
<evidence type="ECO:0000313" key="10">
    <source>
        <dbReference type="EMBL" id="MBB3066374.1"/>
    </source>
</evidence>
<comment type="caution">
    <text evidence="10">The sequence shown here is derived from an EMBL/GenBank/DDBJ whole genome shotgun (WGS) entry which is preliminary data.</text>
</comment>
<keyword evidence="3" id="KW-0805">Transcription regulation</keyword>
<dbReference type="SUPFAM" id="SSF46894">
    <property type="entry name" value="C-terminal effector domain of the bipartite response regulators"/>
    <property type="match status" value="1"/>
</dbReference>
<sequence>MVGPRACIWIVEDDPDIVELITHFLGREGFSVRSFARGQALLSAITEGLPELFLIDLTLPDLDGIELTRRVRASCDRPVILVTGRGAVKDRVTGLDAGADDYIVKPFDLAELSARIRSNLRRTEASGSSLPDEQRLDGFTLNSLVGTLSFKDNTIDLTEKEAAILGYLANNPNRVIPRDEMYLYLSGRNWDGVDRSLDVYLCRIRNKMHGLNPRYNGIKTIRGVGYKLTK</sequence>
<evidence type="ECO:0000256" key="5">
    <source>
        <dbReference type="ARBA" id="ARBA00023163"/>
    </source>
</evidence>
<dbReference type="PROSITE" id="PS50110">
    <property type="entry name" value="RESPONSE_REGULATORY"/>
    <property type="match status" value="1"/>
</dbReference>
<dbReference type="InterPro" id="IPR011006">
    <property type="entry name" value="CheY-like_superfamily"/>
</dbReference>
<dbReference type="GO" id="GO:0000156">
    <property type="term" value="F:phosphorelay response regulator activity"/>
    <property type="evidence" value="ECO:0007669"/>
    <property type="project" value="TreeGrafter"/>
</dbReference>
<dbReference type="Gene3D" id="3.40.50.2300">
    <property type="match status" value="1"/>
</dbReference>
<evidence type="ECO:0000256" key="2">
    <source>
        <dbReference type="ARBA" id="ARBA00023012"/>
    </source>
</evidence>
<dbReference type="AlphaFoldDB" id="A0A839SXL8"/>
<dbReference type="SMART" id="SM00448">
    <property type="entry name" value="REC"/>
    <property type="match status" value="1"/>
</dbReference>
<dbReference type="GO" id="GO:0000976">
    <property type="term" value="F:transcription cis-regulatory region binding"/>
    <property type="evidence" value="ECO:0007669"/>
    <property type="project" value="TreeGrafter"/>
</dbReference>
<evidence type="ECO:0000313" key="11">
    <source>
        <dbReference type="Proteomes" id="UP000581135"/>
    </source>
</evidence>
<gene>
    <name evidence="10" type="ORF">FHR98_002680</name>
</gene>
<dbReference type="InterPro" id="IPR001789">
    <property type="entry name" value="Sig_transdc_resp-reg_receiver"/>
</dbReference>
<feature type="domain" description="OmpR/PhoB-type" evidence="9">
    <location>
        <begin position="131"/>
        <end position="230"/>
    </location>
</feature>
<evidence type="ECO:0000259" key="9">
    <source>
        <dbReference type="PROSITE" id="PS51755"/>
    </source>
</evidence>
<dbReference type="CDD" id="cd00383">
    <property type="entry name" value="trans_reg_C"/>
    <property type="match status" value="1"/>
</dbReference>
<evidence type="ECO:0000256" key="7">
    <source>
        <dbReference type="PROSITE-ProRule" id="PRU01091"/>
    </source>
</evidence>
<dbReference type="InterPro" id="IPR039420">
    <property type="entry name" value="WalR-like"/>
</dbReference>
<feature type="domain" description="Response regulatory" evidence="8">
    <location>
        <begin position="7"/>
        <end position="120"/>
    </location>
</feature>
<keyword evidence="2" id="KW-0902">Two-component regulatory system</keyword>
<evidence type="ECO:0000256" key="3">
    <source>
        <dbReference type="ARBA" id="ARBA00023015"/>
    </source>
</evidence>
<dbReference type="RefSeq" id="WP_183417194.1">
    <property type="nucleotide sequence ID" value="NZ_JACHXA010000008.1"/>
</dbReference>
<proteinExistence type="predicted"/>
<dbReference type="PROSITE" id="PS51755">
    <property type="entry name" value="OMPR_PHOB"/>
    <property type="match status" value="1"/>
</dbReference>
<dbReference type="GO" id="GO:0005829">
    <property type="term" value="C:cytosol"/>
    <property type="evidence" value="ECO:0007669"/>
    <property type="project" value="TreeGrafter"/>
</dbReference>
<keyword evidence="1 6" id="KW-0597">Phosphoprotein</keyword>
<feature type="DNA-binding region" description="OmpR/PhoB-type" evidence="7">
    <location>
        <begin position="131"/>
        <end position="230"/>
    </location>
</feature>
<dbReference type="PANTHER" id="PTHR48111:SF1">
    <property type="entry name" value="TWO-COMPONENT RESPONSE REGULATOR ORR33"/>
    <property type="match status" value="1"/>
</dbReference>
<evidence type="ECO:0000256" key="6">
    <source>
        <dbReference type="PROSITE-ProRule" id="PRU00169"/>
    </source>
</evidence>
<dbReference type="InterPro" id="IPR036388">
    <property type="entry name" value="WH-like_DNA-bd_sf"/>
</dbReference>
<dbReference type="EMBL" id="JACHXA010000008">
    <property type="protein sequence ID" value="MBB3066374.1"/>
    <property type="molecule type" value="Genomic_DNA"/>
</dbReference>
<accession>A0A839SXL8</accession>
<keyword evidence="4 7" id="KW-0238">DNA-binding</keyword>